<keyword evidence="6" id="KW-0677">Repeat</keyword>
<evidence type="ECO:0000256" key="9">
    <source>
        <dbReference type="ARBA" id="ARBA00023054"/>
    </source>
</evidence>
<dbReference type="CTD" id="259266"/>
<feature type="region of interest" description="Disordered" evidence="12">
    <location>
        <begin position="480"/>
        <end position="503"/>
    </location>
</feature>
<dbReference type="InterPro" id="IPR031549">
    <property type="entry name" value="ASH"/>
</dbReference>
<dbReference type="InterPro" id="IPR027417">
    <property type="entry name" value="P-loop_NTPase"/>
</dbReference>
<keyword evidence="15" id="KW-1185">Reference proteome</keyword>
<dbReference type="SUPFAM" id="SSF52540">
    <property type="entry name" value="P-loop containing nucleoside triphosphate hydrolases"/>
    <property type="match status" value="19"/>
</dbReference>
<accession>A0A3B3C0Z9</accession>
<dbReference type="GO" id="GO:0000278">
    <property type="term" value="P:mitotic cell cycle"/>
    <property type="evidence" value="ECO:0007669"/>
    <property type="project" value="Ensembl"/>
</dbReference>
<keyword evidence="9" id="KW-0175">Coiled coil</keyword>
<evidence type="ECO:0000256" key="6">
    <source>
        <dbReference type="ARBA" id="ARBA00022737"/>
    </source>
</evidence>
<dbReference type="GeneTree" id="ENSGT00560000077332"/>
<dbReference type="Ensembl" id="ENSOMET00000018376.1">
    <property type="protein sequence ID" value="ENSOMEP00000011289.1"/>
    <property type="gene ID" value="ENSOMEG00000012594.1"/>
</dbReference>
<dbReference type="Pfam" id="PF00307">
    <property type="entry name" value="CH"/>
    <property type="match status" value="1"/>
</dbReference>
<name>A0A3B3C0Z9_ORYME</name>
<feature type="compositionally biased region" description="Basic and acidic residues" evidence="12">
    <location>
        <begin position="584"/>
        <end position="601"/>
    </location>
</feature>
<evidence type="ECO:0000259" key="13">
    <source>
        <dbReference type="PROSITE" id="PS50021"/>
    </source>
</evidence>
<dbReference type="Pfam" id="PF15780">
    <property type="entry name" value="ASH"/>
    <property type="match status" value="1"/>
</dbReference>
<dbReference type="InterPro" id="IPR001715">
    <property type="entry name" value="CH_dom"/>
</dbReference>
<dbReference type="PROSITE" id="PS50096">
    <property type="entry name" value="IQ"/>
    <property type="match status" value="38"/>
</dbReference>
<evidence type="ECO:0000256" key="8">
    <source>
        <dbReference type="ARBA" id="ARBA00022860"/>
    </source>
</evidence>
<dbReference type="Proteomes" id="UP000261560">
    <property type="component" value="Unplaced"/>
</dbReference>
<dbReference type="GO" id="GO:0005737">
    <property type="term" value="C:cytoplasm"/>
    <property type="evidence" value="ECO:0007669"/>
    <property type="project" value="UniProtKB-SubCell"/>
</dbReference>
<evidence type="ECO:0000256" key="3">
    <source>
        <dbReference type="ARBA" id="ARBA00022490"/>
    </source>
</evidence>
<organism evidence="14 15">
    <name type="scientific">Oryzias melastigma</name>
    <name type="common">Marine medaka</name>
    <dbReference type="NCBI Taxonomy" id="30732"/>
    <lineage>
        <taxon>Eukaryota</taxon>
        <taxon>Metazoa</taxon>
        <taxon>Chordata</taxon>
        <taxon>Craniata</taxon>
        <taxon>Vertebrata</taxon>
        <taxon>Euteleostomi</taxon>
        <taxon>Actinopterygii</taxon>
        <taxon>Neopterygii</taxon>
        <taxon>Teleostei</taxon>
        <taxon>Neoteleostei</taxon>
        <taxon>Acanthomorphata</taxon>
        <taxon>Ovalentaria</taxon>
        <taxon>Atherinomorphae</taxon>
        <taxon>Beloniformes</taxon>
        <taxon>Adrianichthyidae</taxon>
        <taxon>Oryziinae</taxon>
        <taxon>Oryzias</taxon>
    </lineage>
</organism>
<evidence type="ECO:0000256" key="7">
    <source>
        <dbReference type="ARBA" id="ARBA00022776"/>
    </source>
</evidence>
<keyword evidence="4" id="KW-0597">Phosphoprotein</keyword>
<evidence type="ECO:0000313" key="15">
    <source>
        <dbReference type="Proteomes" id="UP000261560"/>
    </source>
</evidence>
<dbReference type="InterPro" id="IPR051185">
    <property type="entry name" value="ASPM"/>
</dbReference>
<dbReference type="STRING" id="30732.ENSOMEP00000011289"/>
<dbReference type="PANTHER" id="PTHR22706:SF1">
    <property type="entry name" value="ASSEMBLY FACTOR FOR SPINDLE MICROTUBULES"/>
    <property type="match status" value="1"/>
</dbReference>
<dbReference type="InterPro" id="IPR013783">
    <property type="entry name" value="Ig-like_fold"/>
</dbReference>
<dbReference type="FunFam" id="1.20.5.190:FF:000084">
    <property type="entry name" value="Abnormal spindle microtubule assembly"/>
    <property type="match status" value="1"/>
</dbReference>
<dbReference type="GO" id="GO:0005516">
    <property type="term" value="F:calmodulin binding"/>
    <property type="evidence" value="ECO:0007669"/>
    <property type="project" value="UniProtKB-KW"/>
</dbReference>
<feature type="region of interest" description="Disordered" evidence="12">
    <location>
        <begin position="447"/>
        <end position="468"/>
    </location>
</feature>
<keyword evidence="11" id="KW-0131">Cell cycle</keyword>
<evidence type="ECO:0000256" key="11">
    <source>
        <dbReference type="ARBA" id="ARBA00023306"/>
    </source>
</evidence>
<dbReference type="PaxDb" id="30732-ENSOMEP00000011289"/>
<protein>
    <submittedName>
        <fullName evidence="14">Assembly factor for spindle microtubules</fullName>
    </submittedName>
</protein>
<dbReference type="FunFam" id="2.60.40.10:FF:001429">
    <property type="entry name" value="Abnormal spindle-like microcephaly-associated protein homolog"/>
    <property type="match status" value="1"/>
</dbReference>
<dbReference type="SMART" id="SM00033">
    <property type="entry name" value="CH"/>
    <property type="match status" value="2"/>
</dbReference>
<dbReference type="FunFam" id="1.20.5.190:FF:000008">
    <property type="entry name" value="Abnormal spindle-like microcephaly-associated protein homolog"/>
    <property type="match status" value="7"/>
</dbReference>
<dbReference type="PROSITE" id="PS50021">
    <property type="entry name" value="CH"/>
    <property type="match status" value="2"/>
</dbReference>
<evidence type="ECO:0000256" key="5">
    <source>
        <dbReference type="ARBA" id="ARBA00022618"/>
    </source>
</evidence>
<evidence type="ECO:0000256" key="10">
    <source>
        <dbReference type="ARBA" id="ARBA00023242"/>
    </source>
</evidence>
<dbReference type="SUPFAM" id="SSF47576">
    <property type="entry name" value="Calponin-homology domain, CH-domain"/>
    <property type="match status" value="1"/>
</dbReference>
<dbReference type="FunFam" id="1.20.5.190:FF:000009">
    <property type="entry name" value="Abnormal spindle-like microcephaly-associated protein homolog"/>
    <property type="match status" value="4"/>
</dbReference>
<dbReference type="Gene3D" id="1.20.5.190">
    <property type="match status" value="30"/>
</dbReference>
<dbReference type="GO" id="GO:0007051">
    <property type="term" value="P:spindle organization"/>
    <property type="evidence" value="ECO:0007669"/>
    <property type="project" value="TreeGrafter"/>
</dbReference>
<feature type="compositionally biased region" description="Polar residues" evidence="12">
    <location>
        <begin position="626"/>
        <end position="637"/>
    </location>
</feature>
<dbReference type="InterPro" id="IPR000048">
    <property type="entry name" value="IQ_motif_EF-hand-BS"/>
</dbReference>
<feature type="region of interest" description="Disordered" evidence="12">
    <location>
        <begin position="353"/>
        <end position="385"/>
    </location>
</feature>
<dbReference type="InterPro" id="IPR036872">
    <property type="entry name" value="CH_dom_sf"/>
</dbReference>
<dbReference type="Gene3D" id="2.60.40.10">
    <property type="entry name" value="Immunoglobulins"/>
    <property type="match status" value="1"/>
</dbReference>
<keyword evidence="10" id="KW-0539">Nucleus</keyword>
<dbReference type="GO" id="GO:0000922">
    <property type="term" value="C:spindle pole"/>
    <property type="evidence" value="ECO:0007669"/>
    <property type="project" value="TreeGrafter"/>
</dbReference>
<dbReference type="InterPro" id="IPR016024">
    <property type="entry name" value="ARM-type_fold"/>
</dbReference>
<dbReference type="GO" id="GO:0051301">
    <property type="term" value="P:cell division"/>
    <property type="evidence" value="ECO:0007669"/>
    <property type="project" value="UniProtKB-KW"/>
</dbReference>
<dbReference type="GO" id="GO:0051295">
    <property type="term" value="P:establishment of meiotic spindle localization"/>
    <property type="evidence" value="ECO:0007669"/>
    <property type="project" value="TreeGrafter"/>
</dbReference>
<dbReference type="Pfam" id="PF00612">
    <property type="entry name" value="IQ"/>
    <property type="match status" value="33"/>
</dbReference>
<dbReference type="GeneID" id="112150350"/>
<sequence>MAGAIAARQGFLDISPGRRHDGNKENDIPVLSLIQFSKPPFVTFGTVKLGTSKSAVLRIENPTEDVEAEVTVEKIPSGKGFSINHNTFTIEPAGSFALTITWTPSEEGGIRELIVVNANGILKHQAVLLGRAEATKKKKKSLWDTIKKKNGENIKPSRAKKVDPPLKMAANKTFQVSRTPQYQRDKPCSQLASLNDRKAVRERSISNYNRLESNSLTQEDRKPLHTRQLAVTDLETVHPLQKNSPVVLLVPAATFKGSSDPCSSMDSPLEKCENKDLAKILNRTLSPIGTPERFRKLMPHIQSESPPSPAAAKPETDSVSTEKPVVSLTDALALIGSDLSQIYTSPRELSSSCEYSDSLESKGGGSENADLRAIPDSPEPLESNEPRLTFFVSKKSVSSDDQKTVEKVKKTTFTSATVIKSKASVDSNGSSGRKIKKSRRRLLEKTLELSGSSSQSESGPGTPSLPVIAADTGAALSDENHQTSGFASLSSTPRPRTSSPPIAFPISPLCNALSHTSSSVSPLPPAAPSPIMFTIASPPPVDSSSPLHHDLLPSFQQVQAVPATLSVHEESFPVQVAAKCKKRKSEEHVKFEDAGKPDQGKRSKVVTAKPEPPRSVQDRTSRTQRQRATGTALSVDTASLKKTRPAAPSQAKPTNSKAISKGPGAAAVRRTKVVAVAQSKLTFIKPTQTALPRHPMSFAAKNMFYDERWIEKQERGFTWWINYVLTPDDFKVNPEVNKASAVSLAIGSDKFNVPRAPTKEEMSFSTYTARRKLNRLRRSACQLFTSEAMVKAIQRLELEVEARRLLVRKDRHLWKDIGERKKVLNWLLSYNPLWLRIGLETIFGEFISLESNSDTLGLAMFILQRLLWNPDIAADYRHPRVPHLYKDGHEEALSRFTLKKLLLLVCFLDKAKECRLIEHNPCLFCVDAEFKTTKDLLLAFSRDFLSGEGILPRHLGYLGLPVSHVQTPLDEFDFAVKNLAVDLKCGIRLVRVMELLTLDWSLSAKLRLPAISRLQKIHNIDVALQVLKAKGINLKDEHGSIIDSRDIADGHREKTLSLLWKIIFAFHVEVILDESQLSQEIGFLKRTLRTKRRLARVRADQGIQPSPVKTRVPYVHTSTKVTLLMDWVRAVCNFYSLKVENFTVMFSDGRVLCYLIHHYHPSLLPEASINHSTTQTVEGSPTGRLELDCSASDSDSSFNSLKKGGPDSPSVEFKELLENEKSNFRLVNSAVAFLGGVPAMINPADMSNTIPDEKVVMSYLSFLCARLLDLRNETRAARVIQGAWRKYRLKKDLQLYEERNKAALKIQLVVRRFLQKRRAERRTRAAVLIQSAWRGFLARKILRMQKEALLRAVQHEAATIIQAQWRMFSTFKAYHRLRYYTVSVQAQWRMRRAAASYSKVCTAVRVIQKYSRAWALSRKQRDRYLLLRSSVVKLQRAFRRWRARKIEEENHAAAVIQAAFKKWYNHRMAMKYAAAVRIQSWFRMRVCYRDYRQIRRSAVLIQAYCRGQAQRRCFQMLKLQHNAAGVIQRAFRGHVVRKQVLEMRRAAVVIQRRFRASVKRDAQRSAFLRMRCAAVAMQAAFRGKMAREMLKKQHKAATVIQAAFREWAARKQYLALRGAAVRVQRRYRAAVLARKTKAQYHALRKATLVLQASWRGKADRKKIETWHRCATLIQASYRQHRIQTQFTSKKGAALVIQRQYRAFVAGKEMRGIFLQKRAASITLQAGFRGMRARSELRRKHQAATVIQSWIRMFLCKKRYFLMQCAAIIIQSRYRALLLCRASQNEFRKKKQAAVKIQATFRGFRVRREHRRRMAAATAIQAQFRMHKMRMAYLAAKFAAIIIQERYRAQKLRDQELQSYKRIKSAAVVIQAAYRGCMVRRRMAERHQAATVIQRRFLTIQARKQFLKLMSAALTCQQRYRALSLARKVRLDYLSKRRAVVCLQAAWRGYAVRKQLRVQQKAAVIIQSHFRMHQQQTRYRRLCWACKVVQKQCRANKQMRVDMHAMKAMKNAAIVLQSVYRGMKSRRILKQEHQAAAVIQRSFRAHREHRSYLTLKSSVLKIQRRYRANMAAKKQKHQYQQIRKASIVLQAVYRGQQVRKEVKRWHQAATVIQSAFRRYREEVKFQAMRLSAIIIQRRYRALLQGRRDRENFLRMKRSAVVLQAAFRGHRVRSEVTNMHSAALVIQANFRRFRRQKAFRTQRWAAVVLQQRFRAQKQKRQTVKQYQDVRKATVLLQAAFRGMKSRRILKQEHQAAAVIQRSFRAHCEHRSYLTLKSSVLKIQCRYRANMAAKKQKHQYQQIRKASIVLQAVYRGQQVRKEVKRWHQAATVIQSAFRRYREEVKFQAMRLSAIIIQRRYRALLQGRRDRENFLRMKRSAVVLQAAFRGHRVRSEVTNMHSAALVIQANFRRFRQQKAFRRLRWAAVVFQQRFRAQKQKRHAVKQYQDMRKAAVLLQAAFRGMKSRRILKQEHQAAAVIQRSFRAHREHRSYLTLKSFVLKIQRRYRANMAAKKQKHQYQQIRKASIVLQAVYRGQQVRKEVKHWHQAATVIQSACRRYREEVKFQAMRLSAIIIQRRYRALLQGRRDRENFLRKKRSAVVLQAAFRGHRVRSEVTNLHSAALVIQANFRRLKHQKTFRRLRSAAIVLQQRFRAQKQKQHAVKQYQDVRKAAVLLQAAFRGMKSRRILKQEHQAAAVIQRSFRAHREHRSYLTLKSSVLKIQRRYRANMAAKKQKHQYQQIRKASIVLQAVYRGQQVRKEVKRWHQAATVIQSAFRRYREEVKFQAMRLSAIIIQRRYRALLQGRRDRENFLRMKRSAVVLQAAFRGHRVRSEVTNMHSAALVIQANFRRFRQQKAFRRLRSAAVVLQQKFRAQKQKQHSVKQYQDVRKATVLLQAAFRGMKSRRILKQEHHAAAVIQRSFRAHCEHRNYRTLKSSVLKIQRRYRANMAAKTERNIYLQKRQAAILIQRSFRTWKARQLVVEAARAEKRLRFTAVVFHHLCAIKIQRRLRAHWALESAKKQINSVVTIQRWLRARQQRRRYLEDRRKLVSIQRAVRRWLARRHQAASVIQLAVRKFLYVKRQQRVQQGIVKAQALWRAHCSRRRHDNVKLVKLRHRLRQISAAVREEDKLCNKTSSALDYLLRYKHFSYILEALKNLETATRLSPECCERLVESGATNVIFTLIRCCNRSVPCMDVITFSIQILLNLSKYHKTIEAVYSVENSVETLLDLLQRYREKAGDKVAEKGGSIFTKACFLLALLLQDKRRAEAVMKLPKVLDRIRSIYRLTARKHKMDAERTILKQKMNASINGSFYVPATPRKSRPVPKFAPEWVLRKDKLKDIVDPLRAIHMVADTLSIVL</sequence>
<dbReference type="Gene3D" id="1.10.418.10">
    <property type="entry name" value="Calponin-like domain"/>
    <property type="match status" value="2"/>
</dbReference>
<reference evidence="14" key="2">
    <citation type="submission" date="2025-09" db="UniProtKB">
        <authorList>
            <consortium name="Ensembl"/>
        </authorList>
    </citation>
    <scope>IDENTIFICATION</scope>
</reference>
<feature type="region of interest" description="Disordered" evidence="12">
    <location>
        <begin position="579"/>
        <end position="664"/>
    </location>
</feature>
<dbReference type="CDD" id="cd23767">
    <property type="entry name" value="IQCD"/>
    <property type="match status" value="1"/>
</dbReference>
<evidence type="ECO:0000256" key="4">
    <source>
        <dbReference type="ARBA" id="ARBA00022553"/>
    </source>
</evidence>
<dbReference type="SMART" id="SM00015">
    <property type="entry name" value="IQ"/>
    <property type="match status" value="65"/>
</dbReference>
<feature type="compositionally biased region" description="Low complexity" evidence="12">
    <location>
        <begin position="490"/>
        <end position="501"/>
    </location>
</feature>
<feature type="domain" description="Calponin-homology (CH)" evidence="13">
    <location>
        <begin position="1118"/>
        <end position="1268"/>
    </location>
</feature>
<keyword evidence="7" id="KW-0498">Mitosis</keyword>
<dbReference type="OrthoDB" id="2148418at2759"/>
<feature type="region of interest" description="Disordered" evidence="12">
    <location>
        <begin position="300"/>
        <end position="323"/>
    </location>
</feature>
<comment type="subcellular location">
    <subcellularLocation>
        <location evidence="2">Cytoplasm</location>
    </subcellularLocation>
    <subcellularLocation>
        <location evidence="1">Nucleus</location>
    </subcellularLocation>
</comment>
<dbReference type="RefSeq" id="XP_024134346.1">
    <property type="nucleotide sequence ID" value="XM_024278578.2"/>
</dbReference>
<evidence type="ECO:0000256" key="1">
    <source>
        <dbReference type="ARBA" id="ARBA00004123"/>
    </source>
</evidence>
<feature type="compositionally biased region" description="Low complexity" evidence="12">
    <location>
        <begin position="448"/>
        <end position="464"/>
    </location>
</feature>
<dbReference type="CDD" id="cd21223">
    <property type="entry name" value="CH_ASPM_rpt1"/>
    <property type="match status" value="1"/>
</dbReference>
<dbReference type="PANTHER" id="PTHR22706">
    <property type="entry name" value="ASSEMBLY FACTOR FOR SPINDLE MICROTUBULES"/>
    <property type="match status" value="1"/>
</dbReference>
<proteinExistence type="predicted"/>
<evidence type="ECO:0000313" key="14">
    <source>
        <dbReference type="Ensembl" id="ENSOMEP00000011289.1"/>
    </source>
</evidence>
<dbReference type="OMA" id="QSHWRAT"/>
<reference evidence="14" key="1">
    <citation type="submission" date="2025-08" db="UniProtKB">
        <authorList>
            <consortium name="Ensembl"/>
        </authorList>
    </citation>
    <scope>IDENTIFICATION</scope>
</reference>
<dbReference type="FunFam" id="1.10.418.10:FF:000051">
    <property type="entry name" value="Abnormal spindle-like microcephaly-associated protein homolog"/>
    <property type="match status" value="1"/>
</dbReference>
<dbReference type="KEGG" id="oml:112150350"/>
<dbReference type="CDD" id="cd21224">
    <property type="entry name" value="CH_ASPM_rpt2"/>
    <property type="match status" value="1"/>
</dbReference>
<dbReference type="GO" id="GO:0005634">
    <property type="term" value="C:nucleus"/>
    <property type="evidence" value="ECO:0007669"/>
    <property type="project" value="UniProtKB-SubCell"/>
</dbReference>
<evidence type="ECO:0000256" key="2">
    <source>
        <dbReference type="ARBA" id="ARBA00004496"/>
    </source>
</evidence>
<keyword evidence="3" id="KW-0963">Cytoplasm</keyword>
<feature type="domain" description="Calponin-homology (CH)" evidence="13">
    <location>
        <begin position="931"/>
        <end position="1067"/>
    </location>
</feature>
<keyword evidence="5" id="KW-0132">Cell division</keyword>
<evidence type="ECO:0000256" key="12">
    <source>
        <dbReference type="SAM" id="MobiDB-lite"/>
    </source>
</evidence>
<keyword evidence="8" id="KW-0112">Calmodulin-binding</keyword>
<dbReference type="SUPFAM" id="SSF48371">
    <property type="entry name" value="ARM repeat"/>
    <property type="match status" value="1"/>
</dbReference>